<comment type="caution">
    <text evidence="2">The sequence shown here is derived from an EMBL/GenBank/DDBJ whole genome shotgun (WGS) entry which is preliminary data.</text>
</comment>
<feature type="region of interest" description="Disordered" evidence="1">
    <location>
        <begin position="656"/>
        <end position="703"/>
    </location>
</feature>
<dbReference type="Gene3D" id="3.90.176.10">
    <property type="entry name" value="Toxin ADP-ribosyltransferase, Chain A, domain 1"/>
    <property type="match status" value="1"/>
</dbReference>
<reference evidence="3" key="1">
    <citation type="journal article" date="2019" name="Int. J. Syst. Evol. Microbiol.">
        <title>The Global Catalogue of Microorganisms (GCM) 10K type strain sequencing project: providing services to taxonomists for standard genome sequencing and annotation.</title>
        <authorList>
            <consortium name="The Broad Institute Genomics Platform"/>
            <consortium name="The Broad Institute Genome Sequencing Center for Infectious Disease"/>
            <person name="Wu L."/>
            <person name="Ma J."/>
        </authorList>
    </citation>
    <scope>NUCLEOTIDE SEQUENCE [LARGE SCALE GENOMIC DNA]</scope>
    <source>
        <strain evidence="3">JCM 16026</strain>
    </source>
</reference>
<evidence type="ECO:0000256" key="1">
    <source>
        <dbReference type="SAM" id="MobiDB-lite"/>
    </source>
</evidence>
<feature type="region of interest" description="Disordered" evidence="1">
    <location>
        <begin position="574"/>
        <end position="628"/>
    </location>
</feature>
<gene>
    <name evidence="2" type="ORF">GCM10009846_31290</name>
</gene>
<feature type="compositionally biased region" description="Polar residues" evidence="1">
    <location>
        <begin position="577"/>
        <end position="608"/>
    </location>
</feature>
<dbReference type="Proteomes" id="UP001501599">
    <property type="component" value="Unassembled WGS sequence"/>
</dbReference>
<proteinExistence type="predicted"/>
<protein>
    <submittedName>
        <fullName evidence="2">Uncharacterized protein</fullName>
    </submittedName>
</protein>
<dbReference type="RefSeq" id="WP_344345167.1">
    <property type="nucleotide sequence ID" value="NZ_BAAAQT010000010.1"/>
</dbReference>
<name>A0ABP5MQX0_9MICO</name>
<evidence type="ECO:0000313" key="2">
    <source>
        <dbReference type="EMBL" id="GAA2176664.1"/>
    </source>
</evidence>
<organism evidence="2 3">
    <name type="scientific">Agrococcus versicolor</name>
    <dbReference type="NCBI Taxonomy" id="501482"/>
    <lineage>
        <taxon>Bacteria</taxon>
        <taxon>Bacillati</taxon>
        <taxon>Actinomycetota</taxon>
        <taxon>Actinomycetes</taxon>
        <taxon>Micrococcales</taxon>
        <taxon>Microbacteriaceae</taxon>
        <taxon>Agrococcus</taxon>
    </lineage>
</organism>
<keyword evidence="3" id="KW-1185">Reference proteome</keyword>
<sequence length="1014" mass="101367">MTSITVQGTGFGIVVAEDGDADAATLLDGLPPLRAARYLTTTPALRQALRDADAELVDAVLPHLDGAVVVPEAGLAGAGDDGEAASTRLAQALGVSVIAPEGRFIRCEGTLFSVGGGDGWIAQSPRGARVAAGRRYPAPTWQSQLPQDLSGAAHIPAGLWITSGTEPRHAVRLAGVAVRERQLLVVVGSPSEPAPSEERLLAVLRSLPAETRSAVVLAGFGDASLPLETVRALAAALEQPLRIAHGVEIGGAPARIDGDGETLPATLALESVCAPDGTITLERWAAPPGLAGAGAASYRLGETPRRRRRAGDRWVVDVVAAGLVVRSEDEPLADAAELSPPVGSLGVFVQCDGAQRPAALPALLEPLRERLAQRGAVTLHPIDAAARRVVRDAYPGAWAPTEALAITADGRLVAATADASGDTVDPDVAHADAASVGVASHDAVGDDPVVDDAAIDDAAVDDAAVDDAVPAVEVDAPAAVVDGEPVDGAGEAPETIARTDDVDAVVRADPAATASQAHMEPSGRHVRDAVVSTSPSADDAAAAWYAAAAPRRAALAETEAEPLATVADLLPTAAEPRSTSAEPHSTSAQAPSAGTQPMPTDASESTPRPQEELPQPHAASDAVVGDGSVASRTSASAASDAIARALQGSAAARSLGGAARGTSAPSGQVGPTRPVDPEASPTASAGASLERGSRASGPSAPTIAQAAAAVRDCPPVAPASHAGPLPVAAGPVSAAPAATAPETIAPAVPAPAAAVAASVPAVSASAASAASMTAPATSAPAPAATPAPPAAAPHRSASPIDVPADARSTADQRHRVRSALGARYDVASRTVSQLLAQQPGMRVAAGDRSAMLTGLSLVRVFAAEPHADYDLDFHTCLAEGLSMLPTARSVVVRGIPVAIDATPGTVLRLRAPLVAAAADGPATGPAEALIWTTSGRRLDRVLHGAPGAADVVLPAGTRLRVLGSAAGPAPRLLLAEEGTDAEQALVRLQAAAEARGDLGIHADDRWLGDLPVAA</sequence>
<feature type="region of interest" description="Disordered" evidence="1">
    <location>
        <begin position="511"/>
        <end position="533"/>
    </location>
</feature>
<evidence type="ECO:0000313" key="3">
    <source>
        <dbReference type="Proteomes" id="UP001501599"/>
    </source>
</evidence>
<feature type="region of interest" description="Disordered" evidence="1">
    <location>
        <begin position="776"/>
        <end position="812"/>
    </location>
</feature>
<dbReference type="EMBL" id="BAAAQT010000010">
    <property type="protein sequence ID" value="GAA2176664.1"/>
    <property type="molecule type" value="Genomic_DNA"/>
</dbReference>
<accession>A0ABP5MQX0</accession>